<organism evidence="4 5">
    <name type="scientific">Anatilimnocola aggregata</name>
    <dbReference type="NCBI Taxonomy" id="2528021"/>
    <lineage>
        <taxon>Bacteria</taxon>
        <taxon>Pseudomonadati</taxon>
        <taxon>Planctomycetota</taxon>
        <taxon>Planctomycetia</taxon>
        <taxon>Pirellulales</taxon>
        <taxon>Pirellulaceae</taxon>
        <taxon>Anatilimnocola</taxon>
    </lineage>
</organism>
<dbReference type="CDD" id="cd06464">
    <property type="entry name" value="ACD_sHsps-like"/>
    <property type="match status" value="1"/>
</dbReference>
<dbReference type="InterPro" id="IPR031107">
    <property type="entry name" value="Small_HSP"/>
</dbReference>
<dbReference type="KEGG" id="aagg:ETAA8_31390"/>
<dbReference type="OrthoDB" id="288864at2"/>
<dbReference type="PANTHER" id="PTHR11527">
    <property type="entry name" value="HEAT-SHOCK PROTEIN 20 FAMILY MEMBER"/>
    <property type="match status" value="1"/>
</dbReference>
<dbReference type="RefSeq" id="WP_145089677.1">
    <property type="nucleotide sequence ID" value="NZ_CP036274.1"/>
</dbReference>
<protein>
    <submittedName>
        <fullName evidence="4">Acid shock protein</fullName>
    </submittedName>
</protein>
<evidence type="ECO:0000256" key="1">
    <source>
        <dbReference type="PROSITE-ProRule" id="PRU00285"/>
    </source>
</evidence>
<evidence type="ECO:0000313" key="4">
    <source>
        <dbReference type="EMBL" id="QDU28047.1"/>
    </source>
</evidence>
<evidence type="ECO:0000256" key="2">
    <source>
        <dbReference type="RuleBase" id="RU003616"/>
    </source>
</evidence>
<dbReference type="AlphaFoldDB" id="A0A517YCT0"/>
<dbReference type="SUPFAM" id="SSF49764">
    <property type="entry name" value="HSP20-like chaperones"/>
    <property type="match status" value="1"/>
</dbReference>
<name>A0A517YCT0_9BACT</name>
<reference evidence="4 5" key="1">
    <citation type="submission" date="2019-02" db="EMBL/GenBank/DDBJ databases">
        <title>Deep-cultivation of Planctomycetes and their phenomic and genomic characterization uncovers novel biology.</title>
        <authorList>
            <person name="Wiegand S."/>
            <person name="Jogler M."/>
            <person name="Boedeker C."/>
            <person name="Pinto D."/>
            <person name="Vollmers J."/>
            <person name="Rivas-Marin E."/>
            <person name="Kohn T."/>
            <person name="Peeters S.H."/>
            <person name="Heuer A."/>
            <person name="Rast P."/>
            <person name="Oberbeckmann S."/>
            <person name="Bunk B."/>
            <person name="Jeske O."/>
            <person name="Meyerdierks A."/>
            <person name="Storesund J.E."/>
            <person name="Kallscheuer N."/>
            <person name="Luecker S."/>
            <person name="Lage O.M."/>
            <person name="Pohl T."/>
            <person name="Merkel B.J."/>
            <person name="Hornburger P."/>
            <person name="Mueller R.-W."/>
            <person name="Bruemmer F."/>
            <person name="Labrenz M."/>
            <person name="Spormann A.M."/>
            <person name="Op den Camp H."/>
            <person name="Overmann J."/>
            <person name="Amann R."/>
            <person name="Jetten M.S.M."/>
            <person name="Mascher T."/>
            <person name="Medema M.H."/>
            <person name="Devos D.P."/>
            <person name="Kaster A.-K."/>
            <person name="Ovreas L."/>
            <person name="Rohde M."/>
            <person name="Galperin M.Y."/>
            <person name="Jogler C."/>
        </authorList>
    </citation>
    <scope>NUCLEOTIDE SEQUENCE [LARGE SCALE GENOMIC DNA]</scope>
    <source>
        <strain evidence="4 5">ETA_A8</strain>
    </source>
</reference>
<evidence type="ECO:0000313" key="5">
    <source>
        <dbReference type="Proteomes" id="UP000315017"/>
    </source>
</evidence>
<accession>A0A517YCT0</accession>
<sequence>MLLNRVSPLELLGEMQRSFSLIDELSRAARPSYSRSTFPALNGWNDEANYYVEAELPGFSADSLNITLSDGQVLTIQGSRSIDEQNEQRKWIRRERGFGSFERQIALPEPVQEEQVMANFKDGVLLITLPKAAKSQPRRIEVAKV</sequence>
<dbReference type="PROSITE" id="PS01031">
    <property type="entry name" value="SHSP"/>
    <property type="match status" value="1"/>
</dbReference>
<dbReference type="InterPro" id="IPR008978">
    <property type="entry name" value="HSP20-like_chaperone"/>
</dbReference>
<gene>
    <name evidence="4" type="ORF">ETAA8_31390</name>
</gene>
<dbReference type="EMBL" id="CP036274">
    <property type="protein sequence ID" value="QDU28047.1"/>
    <property type="molecule type" value="Genomic_DNA"/>
</dbReference>
<keyword evidence="5" id="KW-1185">Reference proteome</keyword>
<dbReference type="Pfam" id="PF00011">
    <property type="entry name" value="HSP20"/>
    <property type="match status" value="1"/>
</dbReference>
<comment type="similarity">
    <text evidence="1 2">Belongs to the small heat shock protein (HSP20) family.</text>
</comment>
<proteinExistence type="inferred from homology"/>
<dbReference type="Proteomes" id="UP000315017">
    <property type="component" value="Chromosome"/>
</dbReference>
<evidence type="ECO:0000259" key="3">
    <source>
        <dbReference type="PROSITE" id="PS01031"/>
    </source>
</evidence>
<feature type="domain" description="SHSP" evidence="3">
    <location>
        <begin position="32"/>
        <end position="145"/>
    </location>
</feature>
<dbReference type="Gene3D" id="2.60.40.790">
    <property type="match status" value="1"/>
</dbReference>
<dbReference type="InterPro" id="IPR002068">
    <property type="entry name" value="A-crystallin/Hsp20_dom"/>
</dbReference>